<dbReference type="SUPFAM" id="SSF48371">
    <property type="entry name" value="ARM repeat"/>
    <property type="match status" value="1"/>
</dbReference>
<gene>
    <name evidence="6" type="primary">T16O11.8</name>
</gene>
<evidence type="ECO:0000256" key="3">
    <source>
        <dbReference type="ARBA" id="ARBA00022448"/>
    </source>
</evidence>
<dbReference type="Pfam" id="PF03810">
    <property type="entry name" value="IBN_N"/>
    <property type="match status" value="1"/>
</dbReference>
<dbReference type="InterPro" id="IPR011989">
    <property type="entry name" value="ARM-like"/>
</dbReference>
<dbReference type="SMART" id="SM00913">
    <property type="entry name" value="IBN_N"/>
    <property type="match status" value="1"/>
</dbReference>
<dbReference type="InterPro" id="IPR058669">
    <property type="entry name" value="TPR_IPO7/11-like"/>
</dbReference>
<dbReference type="ExpressionAtlas" id="Q9SR95">
    <property type="expression patterns" value="baseline and differential"/>
</dbReference>
<comment type="similarity">
    <text evidence="2">Belongs to the importin beta family.</text>
</comment>
<keyword evidence="4" id="KW-0539">Nucleus</keyword>
<dbReference type="PANTHER" id="PTHR10997">
    <property type="entry name" value="IMPORTIN-7, 8, 11"/>
    <property type="match status" value="1"/>
</dbReference>
<dbReference type="ProMEX" id="Q9SR95"/>
<evidence type="ECO:0000313" key="6">
    <source>
        <dbReference type="EMBL" id="AAF07829.1"/>
    </source>
</evidence>
<reference key="1">
    <citation type="journal article" date="2000" name="Nature">
        <title>Sequence and analysis of chromosome 3 of the plant Arabidopsis thaliana.</title>
        <authorList>
            <consortium name="European Union Chromosome 3 Arabidopsis Sequencing Consortium"/>
            <consortium name="Institute for Genomic Research"/>
            <consortium name="Kazusa DNA Research Institute"/>
            <person name="Salanoubat M."/>
            <person name="Lemcke K."/>
            <person name="Rieger M."/>
            <person name="Ansorge W."/>
            <person name="Unseld M."/>
            <person name="Fartmann B."/>
            <person name="Valle G."/>
            <person name="Blocker H."/>
            <person name="Perez-Alonso M."/>
            <person name="Obermaier B."/>
            <person name="Delseny M."/>
            <person name="Boutry M."/>
            <person name="Grivell L.A."/>
            <person name="Mache R."/>
            <person name="Puigdomenech P."/>
            <person name="De Simone V."/>
            <person name="Choisne N."/>
            <person name="Artiguenave F."/>
            <person name="Robert C."/>
            <person name="Brottier P."/>
            <person name="Wincker P."/>
            <person name="Cattolico L."/>
            <person name="Weissenbach J."/>
            <person name="Saurin W."/>
            <person name="Quetier F."/>
            <person name="Schafer M."/>
            <person name="Muller-Auer S."/>
            <person name="Gabel C."/>
            <person name="Fuchs M."/>
            <person name="Benes V."/>
            <person name="Wurmbach E."/>
            <person name="Drzonek H."/>
            <person name="Erfle H."/>
            <person name="Jordan N."/>
            <person name="Bangert S."/>
            <person name="Wiedelmann R."/>
            <person name="Kranz H."/>
            <person name="Voss H."/>
            <person name="Holland R."/>
            <person name="Brandt P."/>
            <person name="Nyakatura G."/>
            <person name="Vezzi A."/>
            <person name="D'Angelo M."/>
            <person name="Pallavicini A."/>
            <person name="Toppo S."/>
            <person name="Simionati B."/>
            <person name="Conrad A."/>
            <person name="Hornischer K."/>
            <person name="Kauer G."/>
            <person name="Lohnert T.H."/>
            <person name="Nordsiek G."/>
            <person name="Reichelt J."/>
            <person name="Scharfe M."/>
            <person name="Schon O."/>
            <person name="Bargues M."/>
            <person name="Terol J."/>
            <person name="Climent J."/>
            <person name="Navarro P."/>
            <person name="Collado C."/>
            <person name="Perez-Perez A."/>
            <person name="Ottenwalder B."/>
            <person name="Duchemin D."/>
            <person name="Cooke R."/>
            <person name="Laudie M."/>
            <person name="Berger-Llauro C."/>
            <person name="Purnelle B."/>
            <person name="Masuy D."/>
            <person name="de Haan M."/>
            <person name="Maarse A.C."/>
            <person name="Alcaraz J.P."/>
            <person name="Cottet A."/>
            <person name="Casacuberta E."/>
            <person name="Monfort A."/>
            <person name="Argiriou A."/>
            <person name="flores M."/>
            <person name="Liguori R."/>
            <person name="Vitale D."/>
            <person name="Mannhaupt G."/>
            <person name="Haase D."/>
            <person name="Schoof H."/>
            <person name="Rudd S."/>
            <person name="Zaccaria P."/>
            <person name="Mewes H.W."/>
            <person name="Mayer K.F."/>
            <person name="Kaul S."/>
            <person name="Town C.D."/>
            <person name="Koo H.L."/>
            <person name="Tallon L.J."/>
            <person name="Jenkins J."/>
            <person name="Rooney T."/>
            <person name="Rizzo M."/>
            <person name="Walts A."/>
            <person name="Utterback T."/>
            <person name="Fujii C.Y."/>
            <person name="Shea T.P."/>
            <person name="Creasy T.H."/>
            <person name="Haas B."/>
            <person name="Maiti R."/>
            <person name="Wu D."/>
            <person name="Peterson J."/>
            <person name="Van Aken S."/>
            <person name="Pai G."/>
            <person name="Militscher J."/>
            <person name="Sellers P."/>
            <person name="Gill J.E."/>
            <person name="Feldblyum T.V."/>
            <person name="Preuss D."/>
            <person name="Lin X."/>
            <person name="Nierman W.C."/>
            <person name="Salzberg S.L."/>
            <person name="White O."/>
            <person name="Venter J.C."/>
            <person name="Fraser C.M."/>
            <person name="Kaneko T."/>
            <person name="Nakamura Y."/>
            <person name="Sato S."/>
            <person name="Kato T."/>
            <person name="Asamizu E."/>
            <person name="Sasamoto S."/>
            <person name="Kimura T."/>
            <person name="Idesawa K."/>
            <person name="Kawashima K."/>
            <person name="Kishida Y."/>
            <person name="Kiyokawa C."/>
            <person name="Kohara M."/>
            <person name="Matsumoto M."/>
            <person name="Matsuno A."/>
            <person name="Muraki A."/>
            <person name="Nakayama S."/>
            <person name="Nakazaki N."/>
            <person name="Shinpo S."/>
            <person name="Takeuchi C."/>
            <person name="Wada T."/>
            <person name="Watanabe A."/>
            <person name="Yamada M."/>
            <person name="Yasuda M."/>
            <person name="Tabata S."/>
        </authorList>
    </citation>
    <scope>NUCLEOTIDE SEQUENCE [LARGE SCALE GENOMIC DNA]</scope>
    <source>
        <strain>cv. Columbia</strain>
    </source>
</reference>
<dbReference type="EMBL" id="AC010871">
    <property type="protein sequence ID" value="AAF07829.1"/>
    <property type="molecule type" value="Genomic_DNA"/>
</dbReference>
<name>Q9SR95_ARATH</name>
<feature type="domain" description="Importin N-terminal" evidence="5">
    <location>
        <begin position="29"/>
        <end position="104"/>
    </location>
</feature>
<evidence type="ECO:0000259" key="5">
    <source>
        <dbReference type="PROSITE" id="PS50166"/>
    </source>
</evidence>
<dbReference type="InterPro" id="IPR001494">
    <property type="entry name" value="Importin-beta_N"/>
</dbReference>
<protein>
    <submittedName>
        <fullName evidence="6">T16O11.8 protein</fullName>
    </submittedName>
</protein>
<evidence type="ECO:0000256" key="4">
    <source>
        <dbReference type="ARBA" id="ARBA00023242"/>
    </source>
</evidence>
<reference evidence="6" key="2">
    <citation type="submission" date="2001-01" db="EMBL/GenBank/DDBJ databases">
        <title>Arabidopsis thaliana chromosome III BAC T16O11 genomic sequence.</title>
        <authorList>
            <person name="Lin X."/>
            <person name="Kaul S."/>
            <person name="Town C.D."/>
            <person name="Benito M.-I."/>
            <person name="Creasy T.H."/>
            <person name="Haas B."/>
            <person name="Ronning C.M."/>
            <person name="Koo H."/>
            <person name="Fujii C.Y."/>
            <person name="Utterback T.R."/>
            <person name="Barnstead M.E."/>
            <person name="Bowman C.L."/>
            <person name="White O."/>
            <person name="Nierman W.C."/>
            <person name="Fraser C.M."/>
        </authorList>
    </citation>
    <scope>NUCLEOTIDE SEQUENCE</scope>
</reference>
<dbReference type="Pfam" id="PF25758">
    <property type="entry name" value="TPR_IPO11"/>
    <property type="match status" value="1"/>
</dbReference>
<dbReference type="Gene3D" id="1.25.10.10">
    <property type="entry name" value="Leucine-rich Repeat Variant"/>
    <property type="match status" value="2"/>
</dbReference>
<organism evidence="6">
    <name type="scientific">Arabidopsis thaliana</name>
    <name type="common">Mouse-ear cress</name>
    <dbReference type="NCBI Taxonomy" id="3702"/>
    <lineage>
        <taxon>Eukaryota</taxon>
        <taxon>Viridiplantae</taxon>
        <taxon>Streptophyta</taxon>
        <taxon>Embryophyta</taxon>
        <taxon>Tracheophyta</taxon>
        <taxon>Spermatophyta</taxon>
        <taxon>Magnoliopsida</taxon>
        <taxon>eudicotyledons</taxon>
        <taxon>Gunneridae</taxon>
        <taxon>Pentapetalae</taxon>
        <taxon>rosids</taxon>
        <taxon>malvids</taxon>
        <taxon>Brassicales</taxon>
        <taxon>Brassicaceae</taxon>
        <taxon>Camelineae</taxon>
        <taxon>Arabidopsis</taxon>
    </lineage>
</organism>
<keyword evidence="3" id="KW-0813">Transport</keyword>
<proteinExistence type="inferred from homology"/>
<evidence type="ECO:0000256" key="1">
    <source>
        <dbReference type="ARBA" id="ARBA00004123"/>
    </source>
</evidence>
<dbReference type="PROSITE" id="PS50166">
    <property type="entry name" value="IMPORTIN_B_NT"/>
    <property type="match status" value="1"/>
</dbReference>
<comment type="subcellular location">
    <subcellularLocation>
        <location evidence="1">Nucleus</location>
    </subcellularLocation>
</comment>
<dbReference type="PANTHER" id="PTHR10997:SF7">
    <property type="entry name" value="IMPORTIN-11"/>
    <property type="match status" value="1"/>
</dbReference>
<dbReference type="GO" id="GO:0006886">
    <property type="term" value="P:intracellular protein transport"/>
    <property type="evidence" value="ECO:0007669"/>
    <property type="project" value="InterPro"/>
</dbReference>
<dbReference type="GO" id="GO:0031267">
    <property type="term" value="F:small GTPase binding"/>
    <property type="evidence" value="ECO:0007669"/>
    <property type="project" value="InterPro"/>
</dbReference>
<sequence>MALSASDLPAMYTLLANSMSGDETVRRPAEAALSLSESRPGFCSCLMEVIASKDLVSHVDVRLMASVYFKNSINRHWKSRRNSWSMSNEEKSHLRQKLLSHLREENYQIAEMLAVLISKIARFDYPREWPDLFSVLAQQLHSADVLASHRIFLILFRTLKELSTKRLTADQKTFAEEIQPVKEVSPALLNAAQSFLPYYSSFQNRDPKFWEFVKKACVKLMKVLGAIQSRHPFSFGDKCALPVVVDFCLNKITDPEQALLPFEDFFIQCMVMVKSVLECKEYKPSRTGRVMDDNGDTFEQRKKNASNTVGGIVSSLLPNERIVLLCNVLVRRYFVLTASDLEEWYQNPESFHHEQDMIQWTEKLRPCAEALYMVLFENYSQLLGPIVVSILQEAMNNCPPSVTEITPALLLKDAAYAATAYVYYELSNYLNFRDWFNGALSLELSNDHPNRRIIHRKVAMILGHWVSEILVEKWLANGKWLMITTFQIKDDTKRAVYCALIKLLQDNDLAVKLAASRSLCLHVEDANFSEQSFLDLLPICWDSCFKMVEVVQEFDSKVQILNLISTLIGHVSEVIPYAQKLVQFFQKVWEESSGESLLQIQLLVALRNFVIALGYQSPICYSILLPILQKGIDINSPDSLNLLEDSMALWETTLSYAPMMVPQLLALFPYMVEIIERSFDHLQVAVSIMDSYIILDGGEFLNMHASSVAKILDLIVGNVNDKGLLSILPVIDILVQVRIISHFPNWSYPYCDGV</sequence>
<dbReference type="GO" id="GO:0005634">
    <property type="term" value="C:nucleus"/>
    <property type="evidence" value="ECO:0007669"/>
    <property type="project" value="UniProtKB-SubCell"/>
</dbReference>
<dbReference type="AlphaFoldDB" id="Q9SR95"/>
<accession>Q9SR95</accession>
<dbReference type="InterPro" id="IPR016024">
    <property type="entry name" value="ARM-type_fold"/>
</dbReference>
<evidence type="ECO:0000256" key="2">
    <source>
        <dbReference type="ARBA" id="ARBA00007991"/>
    </source>
</evidence>